<dbReference type="OrthoDB" id="9809275at2"/>
<feature type="domain" description="Aminoglycoside phosphotransferase" evidence="1">
    <location>
        <begin position="39"/>
        <end position="292"/>
    </location>
</feature>
<sequence>MLPARPTSIKAPLLSPPDYTLIAQAVETRFSPGLVLKALTPLAGDASNRRYYRATVSGGPPHTVIVMQLAEPEGFKQSEEAVSGGIHQISELPFINIMSHLAKTKVPVPALHYYDQSAGLLYLEDFGDVTLAEAVSQADAPSVESRYKQAINVLVQMQVHATTPADPGCLAFHRSFDVPLLMWEFDHFLEYGVVARRGSPLPEEDATAIRREFERIAELLAGQPRVFTHRDYHSRNLMVDGLRLGVIDFQDALMGPATYDLASLLRDAYIRLDETLVDDLVEYYLDQLAERRFVWTNRAAFRRLFDLTSIQRNLKAAGRFVYIDRVKGNSKFLADIPRVLSYVKRNLEKHPELDMLRKRLTPYVPELQ</sequence>
<dbReference type="InterPro" id="IPR051678">
    <property type="entry name" value="AGP_Transferase"/>
</dbReference>
<dbReference type="RefSeq" id="WP_090894114.1">
    <property type="nucleotide sequence ID" value="NZ_CZPZ01000001.1"/>
</dbReference>
<dbReference type="SUPFAM" id="SSF56112">
    <property type="entry name" value="Protein kinase-like (PK-like)"/>
    <property type="match status" value="1"/>
</dbReference>
<keyword evidence="3" id="KW-1185">Reference proteome</keyword>
<organism evidence="2 3">
    <name type="scientific">Candidatus Nitrospira nitrificans</name>
    <dbReference type="NCBI Taxonomy" id="1742973"/>
    <lineage>
        <taxon>Bacteria</taxon>
        <taxon>Pseudomonadati</taxon>
        <taxon>Nitrospirota</taxon>
        <taxon>Nitrospiria</taxon>
        <taxon>Nitrospirales</taxon>
        <taxon>Nitrospiraceae</taxon>
        <taxon>Nitrospira</taxon>
    </lineage>
</organism>
<dbReference type="InterPro" id="IPR011009">
    <property type="entry name" value="Kinase-like_dom_sf"/>
</dbReference>
<evidence type="ECO:0000313" key="3">
    <source>
        <dbReference type="Proteomes" id="UP000198736"/>
    </source>
</evidence>
<evidence type="ECO:0000259" key="1">
    <source>
        <dbReference type="Pfam" id="PF01636"/>
    </source>
</evidence>
<dbReference type="AlphaFoldDB" id="A0A0S4L2T8"/>
<dbReference type="InterPro" id="IPR002575">
    <property type="entry name" value="Aminoglycoside_PTrfase"/>
</dbReference>
<dbReference type="GO" id="GO:0016740">
    <property type="term" value="F:transferase activity"/>
    <property type="evidence" value="ECO:0007669"/>
    <property type="project" value="UniProtKB-KW"/>
</dbReference>
<dbReference type="Pfam" id="PF01636">
    <property type="entry name" value="APH"/>
    <property type="match status" value="1"/>
</dbReference>
<accession>A0A0S4L2T8</accession>
<name>A0A0S4L2T8_9BACT</name>
<dbReference type="Gene3D" id="3.30.200.20">
    <property type="entry name" value="Phosphorylase Kinase, domain 1"/>
    <property type="match status" value="1"/>
</dbReference>
<gene>
    <name evidence="2" type="ORF">COMA2_10420</name>
</gene>
<evidence type="ECO:0000313" key="2">
    <source>
        <dbReference type="EMBL" id="CUS32028.1"/>
    </source>
</evidence>
<dbReference type="EC" id="2.7.1.-" evidence="2"/>
<dbReference type="PANTHER" id="PTHR21310">
    <property type="entry name" value="AMINOGLYCOSIDE PHOSPHOTRANSFERASE-RELATED-RELATED"/>
    <property type="match status" value="1"/>
</dbReference>
<protein>
    <submittedName>
        <fullName evidence="2">Putative Phosphotransferase</fullName>
        <ecNumber evidence="2">2.7.1.-</ecNumber>
    </submittedName>
</protein>
<proteinExistence type="predicted"/>
<reference evidence="3" key="1">
    <citation type="submission" date="2015-10" db="EMBL/GenBank/DDBJ databases">
        <authorList>
            <person name="Luecker S."/>
            <person name="Luecker S."/>
        </authorList>
    </citation>
    <scope>NUCLEOTIDE SEQUENCE [LARGE SCALE GENOMIC DNA]</scope>
</reference>
<dbReference type="Proteomes" id="UP000198736">
    <property type="component" value="Unassembled WGS sequence"/>
</dbReference>
<keyword evidence="2" id="KW-0808">Transferase</keyword>
<dbReference type="STRING" id="1742973.COMA2_10420"/>
<dbReference type="EMBL" id="CZPZ01000001">
    <property type="protein sequence ID" value="CUS32028.1"/>
    <property type="molecule type" value="Genomic_DNA"/>
</dbReference>
<dbReference type="Gene3D" id="3.90.1200.10">
    <property type="match status" value="1"/>
</dbReference>